<dbReference type="InterPro" id="IPR024134">
    <property type="entry name" value="SOD_Cu/Zn_/chaperone"/>
</dbReference>
<dbReference type="EMBL" id="JAODUO010000360">
    <property type="protein sequence ID" value="KAK2182262.1"/>
    <property type="molecule type" value="Genomic_DNA"/>
</dbReference>
<proteinExistence type="predicted"/>
<reference evidence="2" key="1">
    <citation type="journal article" date="2023" name="Mol. Biol. Evol.">
        <title>Third-Generation Sequencing Reveals the Adaptive Role of the Epigenome in Three Deep-Sea Polychaetes.</title>
        <authorList>
            <person name="Perez M."/>
            <person name="Aroh O."/>
            <person name="Sun Y."/>
            <person name="Lan Y."/>
            <person name="Juniper S.K."/>
            <person name="Young C.R."/>
            <person name="Angers B."/>
            <person name="Qian P.Y."/>
        </authorList>
    </citation>
    <scope>NUCLEOTIDE SEQUENCE</scope>
    <source>
        <strain evidence="2">R07B-5</strain>
    </source>
</reference>
<protein>
    <recommendedName>
        <fullName evidence="1">Superoxide dismutase copper/zinc binding domain-containing protein</fullName>
    </recommendedName>
</protein>
<evidence type="ECO:0000313" key="2">
    <source>
        <dbReference type="EMBL" id="KAK2182262.1"/>
    </source>
</evidence>
<dbReference type="InterPro" id="IPR001424">
    <property type="entry name" value="SOD_Cu_Zn_dom"/>
</dbReference>
<dbReference type="AlphaFoldDB" id="A0AAD9L2Y8"/>
<dbReference type="Pfam" id="PF00080">
    <property type="entry name" value="Sod_Cu"/>
    <property type="match status" value="1"/>
</dbReference>
<name>A0AAD9L2Y8_RIDPI</name>
<dbReference type="SUPFAM" id="SSF49329">
    <property type="entry name" value="Cu,Zn superoxide dismutase-like"/>
    <property type="match status" value="1"/>
</dbReference>
<sequence>MGSVTEKGPQSLGAAVSMILGDTARGVMRFVQVDPDTCVMEGTIDGLSPGAHGLFIHELGDVSRGCASCGEVFDSRGQSGGKKAGDLGLVTATEEGRAKYRLNTSRIKIWNVIGRSVVIHTAEERVACGIIARSSGLFENDKRICACDGVTLWDERDVPIAGPGRSRLKTHVNTNATCCDSGTAKCDV</sequence>
<dbReference type="Proteomes" id="UP001209878">
    <property type="component" value="Unassembled WGS sequence"/>
</dbReference>
<evidence type="ECO:0000259" key="1">
    <source>
        <dbReference type="Pfam" id="PF00080"/>
    </source>
</evidence>
<comment type="caution">
    <text evidence="2">The sequence shown here is derived from an EMBL/GenBank/DDBJ whole genome shotgun (WGS) entry which is preliminary data.</text>
</comment>
<dbReference type="PANTHER" id="PTHR10003">
    <property type="entry name" value="SUPEROXIDE DISMUTASE CU-ZN -RELATED"/>
    <property type="match status" value="1"/>
</dbReference>
<dbReference type="GO" id="GO:0006801">
    <property type="term" value="P:superoxide metabolic process"/>
    <property type="evidence" value="ECO:0007669"/>
    <property type="project" value="InterPro"/>
</dbReference>
<dbReference type="Gene3D" id="2.60.40.200">
    <property type="entry name" value="Superoxide dismutase, copper/zinc binding domain"/>
    <property type="match status" value="1"/>
</dbReference>
<feature type="domain" description="Superoxide dismutase copper/zinc binding" evidence="1">
    <location>
        <begin position="25"/>
        <end position="124"/>
    </location>
</feature>
<dbReference type="GO" id="GO:0005507">
    <property type="term" value="F:copper ion binding"/>
    <property type="evidence" value="ECO:0007669"/>
    <property type="project" value="InterPro"/>
</dbReference>
<dbReference type="InterPro" id="IPR036423">
    <property type="entry name" value="SOD-like_Cu/Zn_dom_sf"/>
</dbReference>
<gene>
    <name evidence="2" type="ORF">NP493_359g06011</name>
</gene>
<keyword evidence="3" id="KW-1185">Reference proteome</keyword>
<evidence type="ECO:0000313" key="3">
    <source>
        <dbReference type="Proteomes" id="UP001209878"/>
    </source>
</evidence>
<organism evidence="2 3">
    <name type="scientific">Ridgeia piscesae</name>
    <name type="common">Tubeworm</name>
    <dbReference type="NCBI Taxonomy" id="27915"/>
    <lineage>
        <taxon>Eukaryota</taxon>
        <taxon>Metazoa</taxon>
        <taxon>Spiralia</taxon>
        <taxon>Lophotrochozoa</taxon>
        <taxon>Annelida</taxon>
        <taxon>Polychaeta</taxon>
        <taxon>Sedentaria</taxon>
        <taxon>Canalipalpata</taxon>
        <taxon>Sabellida</taxon>
        <taxon>Siboglinidae</taxon>
        <taxon>Ridgeia</taxon>
    </lineage>
</organism>
<dbReference type="FunFam" id="2.60.40.200:FF:000006">
    <property type="entry name" value="Copper chaperone for superoxide dismutase"/>
    <property type="match status" value="1"/>
</dbReference>
<accession>A0AAD9L2Y8</accession>